<dbReference type="GO" id="GO:0004556">
    <property type="term" value="F:alpha-amylase activity"/>
    <property type="evidence" value="ECO:0007669"/>
    <property type="project" value="TreeGrafter"/>
</dbReference>
<dbReference type="PANTHER" id="PTHR10357:SF179">
    <property type="entry name" value="NEUTRAL AND BASIC AMINO ACID TRANSPORT PROTEIN RBAT"/>
    <property type="match status" value="1"/>
</dbReference>
<evidence type="ECO:0000313" key="4">
    <source>
        <dbReference type="EMBL" id="TCG10478.1"/>
    </source>
</evidence>
<feature type="region of interest" description="Disordered" evidence="2">
    <location>
        <begin position="558"/>
        <end position="649"/>
    </location>
</feature>
<dbReference type="Pfam" id="PF00128">
    <property type="entry name" value="Alpha-amylase"/>
    <property type="match status" value="1"/>
</dbReference>
<dbReference type="Gene3D" id="3.20.20.80">
    <property type="entry name" value="Glycosidases"/>
    <property type="match status" value="1"/>
</dbReference>
<dbReference type="InterPro" id="IPR045857">
    <property type="entry name" value="O16G_dom_2"/>
</dbReference>
<evidence type="ECO:0000259" key="3">
    <source>
        <dbReference type="SMART" id="SM00642"/>
    </source>
</evidence>
<sequence>MSKKIFFYEVEPKFFMDSTGNGCGDLKGLAKKFDYFKYLGVDMINLPNLLSAYSDDTDQSFESVAKTYGSIDNLKEVVSLSKKHGIKISVEINIGTIKDTHKWFKNASNQEFTFKDIVDFKPSINEEINEGKYQYDDKTKSYYLVNERTQEVVLNWTSEETVKKFIEVVRFWNDLGIDGFVFTNFEQINYGSTDGELMTDETLRQLRNFYNSIKEIDENIIVIGKSSKLDEWAAKDYTIGEKQVFDYTQLTSISLLGTSKQFGNDKIGKFTQGSLVKKISRLVDTNRNILTFGSSEVGRITSRWGDENQYHAESAKAIAMLLLTTSGSSSIYYGDELGMKNIGLTLLDDFQDQTIHERKRALANQKVSEKEFMAAQVLQNPINARALMAWNNDKNGGFSNSTETVTPVSNSYKQINVETQFSNKYSPLLFNKELISLSKTSEYKEIFNRGSYKISSQKLGLGVIHIIRKHNEQEIHMLINFSNKEKNITTHKMGGKVLLSTYGQKRYSELPKSLLPFEGIIIVPGEEENESPQTEEVINKEVKVTDIPSQEKMIVEPKEEVQEEVQVTEQPIIDKEVEEIKPSEPIDNRTPEEKERDRQREAQLATQKLIEQAQKEQREELERKSQLRKEEFARKQEEERKQAQLAKEKTNELKVVLNDENTAEDIEEEIILKDMTTVQDSHIVKKDEEKETDKYLLK</sequence>
<evidence type="ECO:0000313" key="5">
    <source>
        <dbReference type="Proteomes" id="UP000291072"/>
    </source>
</evidence>
<dbReference type="PANTHER" id="PTHR10357">
    <property type="entry name" value="ALPHA-AMYLASE FAMILY MEMBER"/>
    <property type="match status" value="1"/>
</dbReference>
<dbReference type="SMART" id="SM00642">
    <property type="entry name" value="Aamy"/>
    <property type="match status" value="1"/>
</dbReference>
<accession>A0A4V2NHX1</accession>
<dbReference type="SUPFAM" id="SSF51445">
    <property type="entry name" value="(Trans)glycosidases"/>
    <property type="match status" value="1"/>
</dbReference>
<gene>
    <name evidence="4" type="ORF">C4B25_04105</name>
</gene>
<dbReference type="InterPro" id="IPR006047">
    <property type="entry name" value="GH13_cat_dom"/>
</dbReference>
<dbReference type="RefSeq" id="WP_131613804.1">
    <property type="nucleotide sequence ID" value="NZ_PSZP01000042.1"/>
</dbReference>
<evidence type="ECO:0000256" key="2">
    <source>
        <dbReference type="SAM" id="MobiDB-lite"/>
    </source>
</evidence>
<evidence type="ECO:0000256" key="1">
    <source>
        <dbReference type="ARBA" id="ARBA00008061"/>
    </source>
</evidence>
<keyword evidence="5" id="KW-1185">Reference proteome</keyword>
<organism evidence="4 5">
    <name type="scientific">Mycoplasma todarodis</name>
    <dbReference type="NCBI Taxonomy" id="1937191"/>
    <lineage>
        <taxon>Bacteria</taxon>
        <taxon>Bacillati</taxon>
        <taxon>Mycoplasmatota</taxon>
        <taxon>Mollicutes</taxon>
        <taxon>Mycoplasmataceae</taxon>
        <taxon>Mycoplasma</taxon>
    </lineage>
</organism>
<name>A0A4V2NHX1_9MOLU</name>
<protein>
    <recommendedName>
        <fullName evidence="3">Glycosyl hydrolase family 13 catalytic domain-containing protein</fullName>
    </recommendedName>
</protein>
<dbReference type="EMBL" id="PSZP01000042">
    <property type="protein sequence ID" value="TCG10478.1"/>
    <property type="molecule type" value="Genomic_DNA"/>
</dbReference>
<comment type="similarity">
    <text evidence="1">Belongs to the glycosyl hydrolase 13 family.</text>
</comment>
<dbReference type="InterPro" id="IPR017853">
    <property type="entry name" value="GH"/>
</dbReference>
<dbReference type="Gene3D" id="3.90.400.10">
    <property type="entry name" value="Oligo-1,6-glucosidase, Domain 2"/>
    <property type="match status" value="1"/>
</dbReference>
<dbReference type="GO" id="GO:0009313">
    <property type="term" value="P:oligosaccharide catabolic process"/>
    <property type="evidence" value="ECO:0007669"/>
    <property type="project" value="TreeGrafter"/>
</dbReference>
<feature type="domain" description="Glycosyl hydrolase family 13 catalytic" evidence="3">
    <location>
        <begin position="9"/>
        <end position="385"/>
    </location>
</feature>
<dbReference type="OrthoDB" id="394145at2"/>
<feature type="compositionally biased region" description="Basic and acidic residues" evidence="2">
    <location>
        <begin position="572"/>
        <end position="601"/>
    </location>
</feature>
<proteinExistence type="inferred from homology"/>
<dbReference type="AlphaFoldDB" id="A0A4V2NHX1"/>
<feature type="compositionally biased region" description="Basic and acidic residues" evidence="2">
    <location>
        <begin position="613"/>
        <end position="649"/>
    </location>
</feature>
<comment type="caution">
    <text evidence="4">The sequence shown here is derived from an EMBL/GenBank/DDBJ whole genome shotgun (WGS) entry which is preliminary data.</text>
</comment>
<reference evidence="4 5" key="1">
    <citation type="submission" date="2018-02" db="EMBL/GenBank/DDBJ databases">
        <title>Mycoplasma marinum and Mycoplasma todarodis sp. nov., moderately halophilic and psychrotolerant mycoplasmas isolated from cephalopods.</title>
        <authorList>
            <person name="Viver T."/>
        </authorList>
    </citation>
    <scope>NUCLEOTIDE SEQUENCE [LARGE SCALE GENOMIC DNA]</scope>
    <source>
        <strain evidence="4 5">5H</strain>
    </source>
</reference>
<dbReference type="Proteomes" id="UP000291072">
    <property type="component" value="Unassembled WGS sequence"/>
</dbReference>